<dbReference type="OrthoDB" id="4134805at2759"/>
<evidence type="ECO:0000256" key="1">
    <source>
        <dbReference type="SAM" id="Phobius"/>
    </source>
</evidence>
<proteinExistence type="predicted"/>
<comment type="caution">
    <text evidence="2">The sequence shown here is derived from an EMBL/GenBank/DDBJ whole genome shotgun (WGS) entry which is preliminary data.</text>
</comment>
<feature type="transmembrane region" description="Helical" evidence="1">
    <location>
        <begin position="74"/>
        <end position="97"/>
    </location>
</feature>
<keyword evidence="1" id="KW-0812">Transmembrane</keyword>
<dbReference type="EMBL" id="LVCJ01000015">
    <property type="protein sequence ID" value="OAL37496.1"/>
    <property type="molecule type" value="Genomic_DNA"/>
</dbReference>
<keyword evidence="1" id="KW-0472">Membrane</keyword>
<protein>
    <submittedName>
        <fullName evidence="2">Uncharacterized protein</fullName>
    </submittedName>
</protein>
<sequence>MANNVNCMPQGLVDRADLTNCPTTYSLLASIAIFNAEVALLSLIFEKLTYAPLLGHERVRRAVARYSCFPSARWTPFAGVVTAIISIGAMFAATYLLRNNGFRPNAFMLFGFWTMRPRATVFTLLYFIIARVCFGQKGNQNTYLWSLKDHTVEDTLLNIFSLPFALWYILHRPDNLSAGVCSDNTSYLRFWNSFYAIAGAGAISVLLGVVMLGHACSRSRKERANGIMYNMVGYIDADSPLSTFWRFVFTVAGITMVGVFATNWVIWSTFVINAGTDFCPGSVVGEGVAWGVALFANALVRPLIGGPDSS</sequence>
<keyword evidence="3" id="KW-1185">Reference proteome</keyword>
<dbReference type="GeneID" id="34586767"/>
<dbReference type="Proteomes" id="UP000185904">
    <property type="component" value="Unassembled WGS sequence"/>
</dbReference>
<reference evidence="2 3" key="1">
    <citation type="submission" date="2016-03" db="EMBL/GenBank/DDBJ databases">
        <title>The draft genome sequence of Fonsecaea nubica causative agent of cutaneous subcutaneous infection in human host.</title>
        <authorList>
            <person name="Costa F."/>
            <person name="Sybren D.H."/>
            <person name="Raittz R.T."/>
            <person name="Weiss V.A."/>
            <person name="Leao A.C."/>
            <person name="Gomes R."/>
            <person name="De Souza E.M."/>
            <person name="Pedrosa F.O."/>
            <person name="Steffens M.B."/>
            <person name="Bombassaro A."/>
            <person name="Tadra-Sfeir M.Z."/>
            <person name="Moreno L.F."/>
            <person name="Najafzadeh M.J."/>
            <person name="Felipe M.S."/>
            <person name="Teixeira M."/>
            <person name="Sun J."/>
            <person name="Xi L."/>
            <person name="Castro M.A."/>
            <person name="Vicente V.A."/>
        </authorList>
    </citation>
    <scope>NUCLEOTIDE SEQUENCE [LARGE SCALE GENOMIC DNA]</scope>
    <source>
        <strain evidence="2 3">CBS 269.64</strain>
    </source>
</reference>
<gene>
    <name evidence="2" type="ORF">AYO20_03345</name>
</gene>
<name>A0A178D6V2_9EURO</name>
<evidence type="ECO:0000313" key="3">
    <source>
        <dbReference type="Proteomes" id="UP000185904"/>
    </source>
</evidence>
<accession>A0A178D6V2</accession>
<dbReference type="RefSeq" id="XP_022502508.1">
    <property type="nucleotide sequence ID" value="XM_022641648.1"/>
</dbReference>
<feature type="transmembrane region" description="Helical" evidence="1">
    <location>
        <begin position="287"/>
        <end position="304"/>
    </location>
</feature>
<organism evidence="2 3">
    <name type="scientific">Fonsecaea nubica</name>
    <dbReference type="NCBI Taxonomy" id="856822"/>
    <lineage>
        <taxon>Eukaryota</taxon>
        <taxon>Fungi</taxon>
        <taxon>Dikarya</taxon>
        <taxon>Ascomycota</taxon>
        <taxon>Pezizomycotina</taxon>
        <taxon>Eurotiomycetes</taxon>
        <taxon>Chaetothyriomycetidae</taxon>
        <taxon>Chaetothyriales</taxon>
        <taxon>Herpotrichiellaceae</taxon>
        <taxon>Fonsecaea</taxon>
    </lineage>
</organism>
<feature type="transmembrane region" description="Helical" evidence="1">
    <location>
        <begin position="155"/>
        <end position="170"/>
    </location>
</feature>
<evidence type="ECO:0000313" key="2">
    <source>
        <dbReference type="EMBL" id="OAL37496.1"/>
    </source>
</evidence>
<feature type="transmembrane region" description="Helical" evidence="1">
    <location>
        <begin position="244"/>
        <end position="267"/>
    </location>
</feature>
<feature type="transmembrane region" description="Helical" evidence="1">
    <location>
        <begin position="190"/>
        <end position="213"/>
    </location>
</feature>
<dbReference type="AlphaFoldDB" id="A0A178D6V2"/>
<feature type="transmembrane region" description="Helical" evidence="1">
    <location>
        <begin position="117"/>
        <end position="134"/>
    </location>
</feature>
<keyword evidence="1" id="KW-1133">Transmembrane helix</keyword>